<dbReference type="InterPro" id="IPR014729">
    <property type="entry name" value="Rossmann-like_a/b/a_fold"/>
</dbReference>
<feature type="non-terminal residue" evidence="2">
    <location>
        <position position="1"/>
    </location>
</feature>
<proteinExistence type="predicted"/>
<dbReference type="GO" id="GO:0005737">
    <property type="term" value="C:cytoplasm"/>
    <property type="evidence" value="ECO:0007669"/>
    <property type="project" value="InterPro"/>
</dbReference>
<comment type="caution">
    <text evidence="2">The sequence shown here is derived from an EMBL/GenBank/DDBJ whole genome shotgun (WGS) entry which is preliminary data.</text>
</comment>
<evidence type="ECO:0000259" key="1">
    <source>
        <dbReference type="SMART" id="SM00977"/>
    </source>
</evidence>
<dbReference type="GO" id="GO:0016879">
    <property type="term" value="F:ligase activity, forming carbon-nitrogen bonds"/>
    <property type="evidence" value="ECO:0007669"/>
    <property type="project" value="InterPro"/>
</dbReference>
<dbReference type="InterPro" id="IPR012796">
    <property type="entry name" value="Lysidine-tRNA-synth_C"/>
</dbReference>
<dbReference type="GO" id="GO:0008033">
    <property type="term" value="P:tRNA processing"/>
    <property type="evidence" value="ECO:0007669"/>
    <property type="project" value="InterPro"/>
</dbReference>
<gene>
    <name evidence="2" type="ORF">S06H3_27410</name>
</gene>
<dbReference type="AlphaFoldDB" id="X1LNV6"/>
<dbReference type="Pfam" id="PF11734">
    <property type="entry name" value="TilS_C"/>
    <property type="match status" value="1"/>
</dbReference>
<dbReference type="Gene3D" id="3.30.465.60">
    <property type="match status" value="1"/>
</dbReference>
<sequence length="278" mass="31521">SLSPLRNRIRHQLLPLLQSYNPQVTQALLRTARIAGDDLAFLDEESARLWGELVRREGDTIILDKKGFLELHPALKRHLLRASIEKLLGNLMDIETRHIEEIMDALTKPAGKRISLPGGLIFSVEYDKYLIGQDLAALSPFPVLEKEFTLKVPGKTRLPGWRIEASVVDPSVVKGKGIKGMGLINKDFTAYFDLGRAGDKLLVRSRKPGDKFQPLGMSQPKKLNEFMIDAKIPHSWRQRIPIVCSPNHILWVVGWRIDDRVKVTEGTKQVLRLEFKRG</sequence>
<dbReference type="GO" id="GO:0005524">
    <property type="term" value="F:ATP binding"/>
    <property type="evidence" value="ECO:0007669"/>
    <property type="project" value="InterPro"/>
</dbReference>
<dbReference type="NCBIfam" id="TIGR02433">
    <property type="entry name" value="lysidine_TilS_C"/>
    <property type="match status" value="1"/>
</dbReference>
<dbReference type="Pfam" id="PF09179">
    <property type="entry name" value="TilS"/>
    <property type="match status" value="1"/>
</dbReference>
<dbReference type="Gene3D" id="3.40.50.620">
    <property type="entry name" value="HUPs"/>
    <property type="match status" value="1"/>
</dbReference>
<dbReference type="SUPFAM" id="SSF56037">
    <property type="entry name" value="PheT/TilS domain"/>
    <property type="match status" value="1"/>
</dbReference>
<dbReference type="InterPro" id="IPR015262">
    <property type="entry name" value="tRNA_Ile_lys_synt_subst-bd"/>
</dbReference>
<feature type="domain" description="Lysidine-tRNA(Ile) synthetase C-terminal" evidence="1">
    <location>
        <begin position="201"/>
        <end position="273"/>
    </location>
</feature>
<protein>
    <recommendedName>
        <fullName evidence="1">Lysidine-tRNA(Ile) synthetase C-terminal domain-containing protein</fullName>
    </recommendedName>
</protein>
<dbReference type="SMART" id="SM00977">
    <property type="entry name" value="TilS_C"/>
    <property type="match status" value="1"/>
</dbReference>
<dbReference type="EMBL" id="BARV01015899">
    <property type="protein sequence ID" value="GAI20793.1"/>
    <property type="molecule type" value="Genomic_DNA"/>
</dbReference>
<reference evidence="2" key="1">
    <citation type="journal article" date="2014" name="Front. Microbiol.">
        <title>High frequency of phylogenetically diverse reductive dehalogenase-homologous genes in deep subseafloor sedimentary metagenomes.</title>
        <authorList>
            <person name="Kawai M."/>
            <person name="Futagami T."/>
            <person name="Toyoda A."/>
            <person name="Takaki Y."/>
            <person name="Nishi S."/>
            <person name="Hori S."/>
            <person name="Arai W."/>
            <person name="Tsubouchi T."/>
            <person name="Morono Y."/>
            <person name="Uchiyama I."/>
            <person name="Ito T."/>
            <person name="Fujiyama A."/>
            <person name="Inagaki F."/>
            <person name="Takami H."/>
        </authorList>
    </citation>
    <scope>NUCLEOTIDE SEQUENCE</scope>
    <source>
        <strain evidence="2">Expedition CK06-06</strain>
    </source>
</reference>
<name>X1LNV6_9ZZZZ</name>
<accession>X1LNV6</accession>
<organism evidence="2">
    <name type="scientific">marine sediment metagenome</name>
    <dbReference type="NCBI Taxonomy" id="412755"/>
    <lineage>
        <taxon>unclassified sequences</taxon>
        <taxon>metagenomes</taxon>
        <taxon>ecological metagenomes</taxon>
    </lineage>
</organism>
<dbReference type="SUPFAM" id="SSF82829">
    <property type="entry name" value="MesJ substrate recognition domain-like"/>
    <property type="match status" value="1"/>
</dbReference>
<evidence type="ECO:0000313" key="2">
    <source>
        <dbReference type="EMBL" id="GAI20793.1"/>
    </source>
</evidence>